<keyword evidence="3" id="KW-1185">Reference proteome</keyword>
<feature type="compositionally biased region" description="Polar residues" evidence="1">
    <location>
        <begin position="33"/>
        <end position="48"/>
    </location>
</feature>
<dbReference type="RefSeq" id="XP_031021946.1">
    <property type="nucleotide sequence ID" value="XM_031172080.1"/>
</dbReference>
<dbReference type="EMBL" id="QEAO01000083">
    <property type="protein sequence ID" value="TPX30239.1"/>
    <property type="molecule type" value="Genomic_DNA"/>
</dbReference>
<dbReference type="OrthoDB" id="76098at2759"/>
<dbReference type="SUPFAM" id="SSF48403">
    <property type="entry name" value="Ankyrin repeat"/>
    <property type="match status" value="1"/>
</dbReference>
<name>A0A507BSY2_9FUNG</name>
<dbReference type="Proteomes" id="UP000319731">
    <property type="component" value="Unassembled WGS sequence"/>
</dbReference>
<sequence>MFRRRRPLFTSSRLRNVQERRDSEDAALINDQTLESNNLAHTETNTAHSTDREPIPSFISCYVESPSESTLTRKETTFLDLPLCDLLPRILRYVAAPDRLARTCRAMNYVMGDCYLRACFVRDRFGMVEGDALMRHGRLIGSCDGKVVGLLVTWGCITNKIGWDTLMRHFVRKGLVSCLSTVMDVVMNADSRTLEMYKTYCDASSRLDLLERAALQNQLGVAMWLVERGIDVHANDERALYFASRVGNLEIVRYLIEKCGCDANSRRGKPLRTAARWEHAELVQYLCTKTTNPAWRSEALKEAASSGSSVCVSILVKEGACADRVIIEASKRGHLEAVSTLWHAEFNSAGSYPSPPPESSFSSSRIQTQEEAVTAYRTQQVVLEDAIVVAATHGHFHIVRFLCGKVGSTQCLWKQLHLLVDSPYYWSIIDYVNAERSGSGTDGGVVVGASMVES</sequence>
<gene>
    <name evidence="2" type="ORF">SmJEL517_g06154</name>
</gene>
<dbReference type="PANTHER" id="PTHR46586">
    <property type="entry name" value="ANKYRIN REPEAT-CONTAINING PROTEIN"/>
    <property type="match status" value="1"/>
</dbReference>
<evidence type="ECO:0000313" key="2">
    <source>
        <dbReference type="EMBL" id="TPX30239.1"/>
    </source>
</evidence>
<dbReference type="STRING" id="1806994.A0A507BSY2"/>
<organism evidence="2 3">
    <name type="scientific">Synchytrium microbalum</name>
    <dbReference type="NCBI Taxonomy" id="1806994"/>
    <lineage>
        <taxon>Eukaryota</taxon>
        <taxon>Fungi</taxon>
        <taxon>Fungi incertae sedis</taxon>
        <taxon>Chytridiomycota</taxon>
        <taxon>Chytridiomycota incertae sedis</taxon>
        <taxon>Chytridiomycetes</taxon>
        <taxon>Synchytriales</taxon>
        <taxon>Synchytriaceae</taxon>
        <taxon>Synchytrium</taxon>
    </lineage>
</organism>
<feature type="region of interest" description="Disordered" evidence="1">
    <location>
        <begin position="33"/>
        <end position="52"/>
    </location>
</feature>
<proteinExistence type="predicted"/>
<dbReference type="InterPro" id="IPR052050">
    <property type="entry name" value="SecEffector_AnkRepeat"/>
</dbReference>
<dbReference type="SMART" id="SM00248">
    <property type="entry name" value="ANK"/>
    <property type="match status" value="4"/>
</dbReference>
<dbReference type="Gene3D" id="1.25.40.20">
    <property type="entry name" value="Ankyrin repeat-containing domain"/>
    <property type="match status" value="1"/>
</dbReference>
<evidence type="ECO:0000313" key="3">
    <source>
        <dbReference type="Proteomes" id="UP000319731"/>
    </source>
</evidence>
<dbReference type="GeneID" id="42007377"/>
<dbReference type="Pfam" id="PF12796">
    <property type="entry name" value="Ank_2"/>
    <property type="match status" value="1"/>
</dbReference>
<dbReference type="AlphaFoldDB" id="A0A507BSY2"/>
<comment type="caution">
    <text evidence="2">The sequence shown here is derived from an EMBL/GenBank/DDBJ whole genome shotgun (WGS) entry which is preliminary data.</text>
</comment>
<dbReference type="InterPro" id="IPR002110">
    <property type="entry name" value="Ankyrin_rpt"/>
</dbReference>
<dbReference type="InterPro" id="IPR036770">
    <property type="entry name" value="Ankyrin_rpt-contain_sf"/>
</dbReference>
<accession>A0A507BSY2</accession>
<protein>
    <submittedName>
        <fullName evidence="2">Uncharacterized protein</fullName>
    </submittedName>
</protein>
<reference evidence="2 3" key="1">
    <citation type="journal article" date="2019" name="Sci. Rep.">
        <title>Comparative genomics of chytrid fungi reveal insights into the obligate biotrophic and pathogenic lifestyle of Synchytrium endobioticum.</title>
        <authorList>
            <person name="van de Vossenberg B.T.L.H."/>
            <person name="Warris S."/>
            <person name="Nguyen H.D.T."/>
            <person name="van Gent-Pelzer M.P.E."/>
            <person name="Joly D.L."/>
            <person name="van de Geest H.C."/>
            <person name="Bonants P.J.M."/>
            <person name="Smith D.S."/>
            <person name="Levesque C.A."/>
            <person name="van der Lee T.A.J."/>
        </authorList>
    </citation>
    <scope>NUCLEOTIDE SEQUENCE [LARGE SCALE GENOMIC DNA]</scope>
    <source>
        <strain evidence="2 3">JEL517</strain>
    </source>
</reference>
<dbReference type="PANTHER" id="PTHR46586:SF3">
    <property type="entry name" value="ANKYRIN REPEAT-CONTAINING PROTEIN"/>
    <property type="match status" value="1"/>
</dbReference>
<evidence type="ECO:0000256" key="1">
    <source>
        <dbReference type="SAM" id="MobiDB-lite"/>
    </source>
</evidence>